<comment type="cofactor">
    <cofactor evidence="7">
        <name>Zn(2+)</name>
        <dbReference type="ChEBI" id="CHEBI:29105"/>
    </cofactor>
    <text evidence="7">Binds 1 zinc ion per subunit.</text>
</comment>
<evidence type="ECO:0000256" key="7">
    <source>
        <dbReference type="RuleBase" id="RU000393"/>
    </source>
</evidence>
<dbReference type="InterPro" id="IPR036423">
    <property type="entry name" value="SOD-like_Cu/Zn_dom_sf"/>
</dbReference>
<dbReference type="InterPro" id="IPR024134">
    <property type="entry name" value="SOD_Cu/Zn_/chaperone"/>
</dbReference>
<comment type="similarity">
    <text evidence="1 7">Belongs to the Cu-Zn superoxide dismutase family.</text>
</comment>
<evidence type="ECO:0000313" key="9">
    <source>
        <dbReference type="EMBL" id="CAD7586844.1"/>
    </source>
</evidence>
<dbReference type="InterPro" id="IPR018152">
    <property type="entry name" value="SOD_Cu/Zn_BS"/>
</dbReference>
<dbReference type="EC" id="1.15.1.1" evidence="7"/>
<name>A0A7R9PHN9_TIMGE</name>
<reference evidence="9" key="1">
    <citation type="submission" date="2020-11" db="EMBL/GenBank/DDBJ databases">
        <authorList>
            <person name="Tran Van P."/>
        </authorList>
    </citation>
    <scope>NUCLEOTIDE SEQUENCE</scope>
</reference>
<keyword evidence="6 7" id="KW-0186">Copper</keyword>
<evidence type="ECO:0000256" key="1">
    <source>
        <dbReference type="ARBA" id="ARBA00010457"/>
    </source>
</evidence>
<evidence type="ECO:0000256" key="3">
    <source>
        <dbReference type="ARBA" id="ARBA00022833"/>
    </source>
</evidence>
<accession>A0A7R9PHN9</accession>
<evidence type="ECO:0000256" key="6">
    <source>
        <dbReference type="ARBA" id="ARBA00023008"/>
    </source>
</evidence>
<proteinExistence type="inferred from homology"/>
<dbReference type="GO" id="GO:0004784">
    <property type="term" value="F:superoxide dismutase activity"/>
    <property type="evidence" value="ECO:0007669"/>
    <property type="project" value="UniProtKB-EC"/>
</dbReference>
<dbReference type="PROSITE" id="PS00332">
    <property type="entry name" value="SOD_CU_ZN_2"/>
    <property type="match status" value="1"/>
</dbReference>
<organism evidence="9">
    <name type="scientific">Timema genevievae</name>
    <name type="common">Walking stick</name>
    <dbReference type="NCBI Taxonomy" id="629358"/>
    <lineage>
        <taxon>Eukaryota</taxon>
        <taxon>Metazoa</taxon>
        <taxon>Ecdysozoa</taxon>
        <taxon>Arthropoda</taxon>
        <taxon>Hexapoda</taxon>
        <taxon>Insecta</taxon>
        <taxon>Pterygota</taxon>
        <taxon>Neoptera</taxon>
        <taxon>Polyneoptera</taxon>
        <taxon>Phasmatodea</taxon>
        <taxon>Timematodea</taxon>
        <taxon>Timematoidea</taxon>
        <taxon>Timematidae</taxon>
        <taxon>Timema</taxon>
    </lineage>
</organism>
<comment type="cofactor">
    <cofactor evidence="7">
        <name>Cu cation</name>
        <dbReference type="ChEBI" id="CHEBI:23378"/>
    </cofactor>
    <text evidence="7">Binds 1 copper ion per subunit.</text>
</comment>
<feature type="domain" description="Superoxide dismutase copper/zinc binding" evidence="8">
    <location>
        <begin position="105"/>
        <end position="230"/>
    </location>
</feature>
<dbReference type="AlphaFoldDB" id="A0A7R9PHN9"/>
<evidence type="ECO:0000259" key="8">
    <source>
        <dbReference type="Pfam" id="PF00080"/>
    </source>
</evidence>
<keyword evidence="4" id="KW-0049">Antioxidant</keyword>
<comment type="function">
    <text evidence="7">Destroys radicals which are normally produced within the cells and which are toxic to biological systems.</text>
</comment>
<dbReference type="FunFam" id="2.60.40.200:FF:000001">
    <property type="entry name" value="Superoxide dismutase [Cu-Zn]"/>
    <property type="match status" value="1"/>
</dbReference>
<evidence type="ECO:0000256" key="2">
    <source>
        <dbReference type="ARBA" id="ARBA00022723"/>
    </source>
</evidence>
<dbReference type="PANTHER" id="PTHR10003">
    <property type="entry name" value="SUPEROXIDE DISMUTASE CU-ZN -RELATED"/>
    <property type="match status" value="1"/>
</dbReference>
<keyword evidence="2 7" id="KW-0479">Metal-binding</keyword>
<evidence type="ECO:0000256" key="4">
    <source>
        <dbReference type="ARBA" id="ARBA00022862"/>
    </source>
</evidence>
<protein>
    <recommendedName>
        <fullName evidence="7">Superoxide dismutase [Cu-Zn]</fullName>
        <ecNumber evidence="7">1.15.1.1</ecNumber>
    </recommendedName>
</protein>
<dbReference type="InterPro" id="IPR001424">
    <property type="entry name" value="SOD_Cu_Zn_dom"/>
</dbReference>
<evidence type="ECO:0000256" key="5">
    <source>
        <dbReference type="ARBA" id="ARBA00023002"/>
    </source>
</evidence>
<gene>
    <name evidence="9" type="ORF">TGEB3V08_LOCUS1121</name>
</gene>
<dbReference type="PRINTS" id="PR00068">
    <property type="entry name" value="CUZNDISMTASE"/>
</dbReference>
<dbReference type="SUPFAM" id="SSF49329">
    <property type="entry name" value="Cu,Zn superoxide dismutase-like"/>
    <property type="match status" value="1"/>
</dbReference>
<keyword evidence="3 7" id="KW-0862">Zinc</keyword>
<comment type="catalytic activity">
    <reaction evidence="7">
        <text>2 superoxide + 2 H(+) = H2O2 + O2</text>
        <dbReference type="Rhea" id="RHEA:20696"/>
        <dbReference type="ChEBI" id="CHEBI:15378"/>
        <dbReference type="ChEBI" id="CHEBI:15379"/>
        <dbReference type="ChEBI" id="CHEBI:16240"/>
        <dbReference type="ChEBI" id="CHEBI:18421"/>
        <dbReference type="EC" id="1.15.1.1"/>
    </reaction>
</comment>
<dbReference type="PROSITE" id="PS00087">
    <property type="entry name" value="SOD_CU_ZN_1"/>
    <property type="match status" value="1"/>
</dbReference>
<keyword evidence="5 7" id="KW-0560">Oxidoreductase</keyword>
<dbReference type="Pfam" id="PF00080">
    <property type="entry name" value="Sod_Cu"/>
    <property type="match status" value="1"/>
</dbReference>
<sequence length="234" mass="24922">MTQTDDFYDPPFGQARAKQVFHLLHHPPWSENFRAGVEGALERDRNPKFGKSKVKNGTFYPRAVHAKPPLSTVRPQVQATGAPHSFRVQIRLNSSMLESEKSFSKGDTPVKVTGEVTGLSKGLHGFHVHEFGDNTNGCTSAGPHFNPHGKDHAGPTDSDRHVGDLGNIEAGANGVAKVNITDSLISLTGAHNIIGRTVVVHADQDDLGKGGHELSKTTGNAGARSACGVIGITK</sequence>
<dbReference type="CDD" id="cd00305">
    <property type="entry name" value="Cu-Zn_Superoxide_Dismutase"/>
    <property type="match status" value="1"/>
</dbReference>
<dbReference type="Gene3D" id="2.60.40.200">
    <property type="entry name" value="Superoxide dismutase, copper/zinc binding domain"/>
    <property type="match status" value="1"/>
</dbReference>
<dbReference type="EMBL" id="OE839346">
    <property type="protein sequence ID" value="CAD7586844.1"/>
    <property type="molecule type" value="Genomic_DNA"/>
</dbReference>
<dbReference type="GO" id="GO:0005507">
    <property type="term" value="F:copper ion binding"/>
    <property type="evidence" value="ECO:0007669"/>
    <property type="project" value="InterPro"/>
</dbReference>